<keyword evidence="3" id="KW-1185">Reference proteome</keyword>
<name>A0AA36HG98_CYLNA</name>
<dbReference type="GO" id="GO:0010569">
    <property type="term" value="P:regulation of double-strand break repair via homologous recombination"/>
    <property type="evidence" value="ECO:0007669"/>
    <property type="project" value="TreeGrafter"/>
</dbReference>
<dbReference type="InterPro" id="IPR027417">
    <property type="entry name" value="P-loop_NTPase"/>
</dbReference>
<protein>
    <recommendedName>
        <fullName evidence="1">ATP-dependent helicase C-terminal domain-containing protein</fullName>
    </recommendedName>
</protein>
<dbReference type="InterPro" id="IPR045028">
    <property type="entry name" value="DinG/Rad3-like"/>
</dbReference>
<evidence type="ECO:0000259" key="1">
    <source>
        <dbReference type="SMART" id="SM00491"/>
    </source>
</evidence>
<dbReference type="SMART" id="SM00491">
    <property type="entry name" value="HELICc2"/>
    <property type="match status" value="1"/>
</dbReference>
<dbReference type="GO" id="GO:0016818">
    <property type="term" value="F:hydrolase activity, acting on acid anhydrides, in phosphorus-containing anhydrides"/>
    <property type="evidence" value="ECO:0007669"/>
    <property type="project" value="InterPro"/>
</dbReference>
<dbReference type="Proteomes" id="UP001176961">
    <property type="component" value="Unassembled WGS sequence"/>
</dbReference>
<dbReference type="EMBL" id="CATQJL010000326">
    <property type="protein sequence ID" value="CAJ0610254.1"/>
    <property type="molecule type" value="Genomic_DNA"/>
</dbReference>
<dbReference type="GO" id="GO:0003678">
    <property type="term" value="F:DNA helicase activity"/>
    <property type="evidence" value="ECO:0007669"/>
    <property type="project" value="TreeGrafter"/>
</dbReference>
<accession>A0AA36HG98</accession>
<organism evidence="2 3">
    <name type="scientific">Cylicocyclus nassatus</name>
    <name type="common">Nematode worm</name>
    <dbReference type="NCBI Taxonomy" id="53992"/>
    <lineage>
        <taxon>Eukaryota</taxon>
        <taxon>Metazoa</taxon>
        <taxon>Ecdysozoa</taxon>
        <taxon>Nematoda</taxon>
        <taxon>Chromadorea</taxon>
        <taxon>Rhabditida</taxon>
        <taxon>Rhabditina</taxon>
        <taxon>Rhabditomorpha</taxon>
        <taxon>Strongyloidea</taxon>
        <taxon>Strongylidae</taxon>
        <taxon>Cylicocyclus</taxon>
    </lineage>
</organism>
<dbReference type="GO" id="GO:0090657">
    <property type="term" value="P:telomeric loop disassembly"/>
    <property type="evidence" value="ECO:0007669"/>
    <property type="project" value="TreeGrafter"/>
</dbReference>
<dbReference type="GO" id="GO:0003676">
    <property type="term" value="F:nucleic acid binding"/>
    <property type="evidence" value="ECO:0007669"/>
    <property type="project" value="InterPro"/>
</dbReference>
<dbReference type="PANTHER" id="PTHR11472:SF34">
    <property type="entry name" value="REGULATOR OF TELOMERE ELONGATION HELICASE 1"/>
    <property type="match status" value="1"/>
</dbReference>
<dbReference type="PANTHER" id="PTHR11472">
    <property type="entry name" value="DNA REPAIR DEAD HELICASE RAD3/XP-D SUBFAMILY MEMBER"/>
    <property type="match status" value="1"/>
</dbReference>
<dbReference type="GO" id="GO:0070182">
    <property type="term" value="F:DNA polymerase binding"/>
    <property type="evidence" value="ECO:0007669"/>
    <property type="project" value="TreeGrafter"/>
</dbReference>
<dbReference type="AlphaFoldDB" id="A0AA36HG98"/>
<comment type="caution">
    <text evidence="2">The sequence shown here is derived from an EMBL/GenBank/DDBJ whole genome shotgun (WGS) entry which is preliminary data.</text>
</comment>
<gene>
    <name evidence="2" type="ORF">CYNAS_LOCUS22237</name>
</gene>
<dbReference type="InterPro" id="IPR006555">
    <property type="entry name" value="ATP-dep_Helicase_C"/>
</dbReference>
<dbReference type="GO" id="GO:1904430">
    <property type="term" value="P:negative regulation of t-circle formation"/>
    <property type="evidence" value="ECO:0007669"/>
    <property type="project" value="TreeGrafter"/>
</dbReference>
<dbReference type="GO" id="GO:0005634">
    <property type="term" value="C:nucleus"/>
    <property type="evidence" value="ECO:0007669"/>
    <property type="project" value="TreeGrafter"/>
</dbReference>
<dbReference type="GO" id="GO:0045910">
    <property type="term" value="P:negative regulation of DNA recombination"/>
    <property type="evidence" value="ECO:0007669"/>
    <property type="project" value="TreeGrafter"/>
</dbReference>
<dbReference type="Gene3D" id="3.40.50.300">
    <property type="entry name" value="P-loop containing nucleotide triphosphate hydrolases"/>
    <property type="match status" value="1"/>
</dbReference>
<evidence type="ECO:0000313" key="3">
    <source>
        <dbReference type="Proteomes" id="UP001176961"/>
    </source>
</evidence>
<proteinExistence type="predicted"/>
<sequence>MFFAVCRGKVSEGIDFSDADSRAVCIVGIPYPPLMDVRICLKRLYINELAAVDKKAQSSDEWYVTEGYRAVNQAIGRVIRHVNDFGIVALLDERFAKIRHDYFPSWLRGSLKTFDGGKDFLAATGQFFKARNVDVKASKIVLSREIPNKSKATVRKRGNAVPANVAVKEESVLDYEIYSKKPSYTIKAPVKREVEEKPDSLLSLCDEVKPLSSSTAPVTENFDVHTVTDQGSSFSQAAAQPIRKKLRLTRGPSNVAQSSRASQTIKLPPEYEEAMYITPKQYFLILTKIKKCNDVAGVMKEFAKGTKSFGDILQTLEDKLLPEHPEAFLGACCIIEKPEQKQLLVQRALTLKLSL</sequence>
<reference evidence="2" key="1">
    <citation type="submission" date="2023-07" db="EMBL/GenBank/DDBJ databases">
        <authorList>
            <consortium name="CYATHOMIX"/>
        </authorList>
    </citation>
    <scope>NUCLEOTIDE SEQUENCE</scope>
    <source>
        <strain evidence="2">N/A</strain>
    </source>
</reference>
<dbReference type="Pfam" id="PF13307">
    <property type="entry name" value="Helicase_C_2"/>
    <property type="match status" value="1"/>
</dbReference>
<evidence type="ECO:0000313" key="2">
    <source>
        <dbReference type="EMBL" id="CAJ0610254.1"/>
    </source>
</evidence>
<dbReference type="GO" id="GO:0005524">
    <property type="term" value="F:ATP binding"/>
    <property type="evidence" value="ECO:0007669"/>
    <property type="project" value="InterPro"/>
</dbReference>
<feature type="domain" description="ATP-dependent helicase C-terminal" evidence="1">
    <location>
        <begin position="1"/>
        <end position="97"/>
    </location>
</feature>